<dbReference type="EMBL" id="BGPR01022565">
    <property type="protein sequence ID" value="GBN88991.1"/>
    <property type="molecule type" value="Genomic_DNA"/>
</dbReference>
<keyword evidence="2" id="KW-1185">Reference proteome</keyword>
<evidence type="ECO:0000313" key="1">
    <source>
        <dbReference type="EMBL" id="GBN88991.1"/>
    </source>
</evidence>
<protein>
    <submittedName>
        <fullName evidence="1">Uncharacterized protein</fullName>
    </submittedName>
</protein>
<dbReference type="Proteomes" id="UP000499080">
    <property type="component" value="Unassembled WGS sequence"/>
</dbReference>
<dbReference type="AlphaFoldDB" id="A0A4Y2SM55"/>
<accession>A0A4Y2SM55</accession>
<comment type="caution">
    <text evidence="1">The sequence shown here is derived from an EMBL/GenBank/DDBJ whole genome shotgun (WGS) entry which is preliminary data.</text>
</comment>
<reference evidence="1 2" key="1">
    <citation type="journal article" date="2019" name="Sci. Rep.">
        <title>Orb-weaving spider Araneus ventricosus genome elucidates the spidroin gene catalogue.</title>
        <authorList>
            <person name="Kono N."/>
            <person name="Nakamura H."/>
            <person name="Ohtoshi R."/>
            <person name="Moran D.A.P."/>
            <person name="Shinohara A."/>
            <person name="Yoshida Y."/>
            <person name="Fujiwara M."/>
            <person name="Mori M."/>
            <person name="Tomita M."/>
            <person name="Arakawa K."/>
        </authorList>
    </citation>
    <scope>NUCLEOTIDE SEQUENCE [LARGE SCALE GENOMIC DNA]</scope>
</reference>
<dbReference type="OrthoDB" id="6469072at2759"/>
<gene>
    <name evidence="1" type="ORF">AVEN_236167_1</name>
</gene>
<sequence length="112" mass="12944">MVLRAAEGDIMLGHKVKLFKEKLNGLHDIFRRVSKKKSTNAQDKDEFSNYKADILMLYVKVVFPLVTGKELDLFIELKNEFDAFQKDIYSEVDSFSKLICPTEINTKNLVQV</sequence>
<evidence type="ECO:0000313" key="2">
    <source>
        <dbReference type="Proteomes" id="UP000499080"/>
    </source>
</evidence>
<organism evidence="1 2">
    <name type="scientific">Araneus ventricosus</name>
    <name type="common">Orbweaver spider</name>
    <name type="synonym">Epeira ventricosa</name>
    <dbReference type="NCBI Taxonomy" id="182803"/>
    <lineage>
        <taxon>Eukaryota</taxon>
        <taxon>Metazoa</taxon>
        <taxon>Ecdysozoa</taxon>
        <taxon>Arthropoda</taxon>
        <taxon>Chelicerata</taxon>
        <taxon>Arachnida</taxon>
        <taxon>Araneae</taxon>
        <taxon>Araneomorphae</taxon>
        <taxon>Entelegynae</taxon>
        <taxon>Araneoidea</taxon>
        <taxon>Araneidae</taxon>
        <taxon>Araneus</taxon>
    </lineage>
</organism>
<name>A0A4Y2SM55_ARAVE</name>
<proteinExistence type="predicted"/>